<name>A0A285TEC3_9RHOB</name>
<dbReference type="InterPro" id="IPR036291">
    <property type="entry name" value="NAD(P)-bd_dom_sf"/>
</dbReference>
<keyword evidence="3" id="KW-1185">Reference proteome</keyword>
<dbReference type="Pfam" id="PF01370">
    <property type="entry name" value="Epimerase"/>
    <property type="match status" value="1"/>
</dbReference>
<reference evidence="3" key="1">
    <citation type="submission" date="2017-08" db="EMBL/GenBank/DDBJ databases">
        <authorList>
            <person name="Varghese N."/>
            <person name="Submissions S."/>
        </authorList>
    </citation>
    <scope>NUCLEOTIDE SEQUENCE [LARGE SCALE GENOMIC DNA]</scope>
    <source>
        <strain evidence="3">JA276</strain>
    </source>
</reference>
<proteinExistence type="predicted"/>
<gene>
    <name evidence="2" type="ORF">SAMN05877831_11924</name>
</gene>
<dbReference type="InterPro" id="IPR001509">
    <property type="entry name" value="Epimerase_deHydtase"/>
</dbReference>
<dbReference type="Gene3D" id="3.40.50.720">
    <property type="entry name" value="NAD(P)-binding Rossmann-like Domain"/>
    <property type="match status" value="1"/>
</dbReference>
<dbReference type="EMBL" id="OBMT01000019">
    <property type="protein sequence ID" value="SOC20392.1"/>
    <property type="molecule type" value="Genomic_DNA"/>
</dbReference>
<organism evidence="2 3">
    <name type="scientific">Rhodobacter maris</name>
    <dbReference type="NCBI Taxonomy" id="446682"/>
    <lineage>
        <taxon>Bacteria</taxon>
        <taxon>Pseudomonadati</taxon>
        <taxon>Pseudomonadota</taxon>
        <taxon>Alphaproteobacteria</taxon>
        <taxon>Rhodobacterales</taxon>
        <taxon>Rhodobacter group</taxon>
        <taxon>Rhodobacter</taxon>
    </lineage>
</organism>
<sequence length="37" mass="4035">MCTAIVTGSTGFIGYYVCQRLLDDGFRVIGVDALTDY</sequence>
<evidence type="ECO:0000259" key="1">
    <source>
        <dbReference type="Pfam" id="PF01370"/>
    </source>
</evidence>
<dbReference type="RefSeq" id="WP_217991923.1">
    <property type="nucleotide sequence ID" value="NZ_OBMT01000019.1"/>
</dbReference>
<protein>
    <submittedName>
        <fullName evidence="2">NAD-dependent epimerase/dehydratase family protein</fullName>
    </submittedName>
</protein>
<dbReference type="Proteomes" id="UP000219111">
    <property type="component" value="Unassembled WGS sequence"/>
</dbReference>
<evidence type="ECO:0000313" key="2">
    <source>
        <dbReference type="EMBL" id="SOC20392.1"/>
    </source>
</evidence>
<dbReference type="SUPFAM" id="SSF51735">
    <property type="entry name" value="NAD(P)-binding Rossmann-fold domains"/>
    <property type="match status" value="1"/>
</dbReference>
<feature type="domain" description="NAD-dependent epimerase/dehydratase" evidence="1">
    <location>
        <begin position="5"/>
        <end position="35"/>
    </location>
</feature>
<dbReference type="AlphaFoldDB" id="A0A285TEC3"/>
<accession>A0A285TEC3</accession>
<evidence type="ECO:0000313" key="3">
    <source>
        <dbReference type="Proteomes" id="UP000219111"/>
    </source>
</evidence>